<name>A0ABS9H516_9BACL</name>
<comment type="subcellular location">
    <subcellularLocation>
        <location evidence="1">Cell membrane</location>
        <topology evidence="1">Multi-pass membrane protein</topology>
    </subcellularLocation>
</comment>
<dbReference type="EMBL" id="JAKIJS010000002">
    <property type="protein sequence ID" value="MCF6139166.1"/>
    <property type="molecule type" value="Genomic_DNA"/>
</dbReference>
<dbReference type="PANTHER" id="PTHR34582:SF7">
    <property type="entry name" value="UPF0702 TRANSMEMBRANE PROTEIN YDFS"/>
    <property type="match status" value="1"/>
</dbReference>
<evidence type="ECO:0000259" key="9">
    <source>
        <dbReference type="Pfam" id="PF20730"/>
    </source>
</evidence>
<gene>
    <name evidence="10" type="ORF">L2716_15625</name>
</gene>
<evidence type="ECO:0000256" key="6">
    <source>
        <dbReference type="ARBA" id="ARBA00023136"/>
    </source>
</evidence>
<evidence type="ECO:0000259" key="8">
    <source>
        <dbReference type="Pfam" id="PF04239"/>
    </source>
</evidence>
<reference evidence="10 11" key="1">
    <citation type="submission" date="2022-01" db="EMBL/GenBank/DDBJ databases">
        <title>Alkalihalobacillus sp. EGI L200015, a novel bacterium isolated from a salt lake sediment.</title>
        <authorList>
            <person name="Gao L."/>
            <person name="Fang B.-Z."/>
            <person name="Li W.-J."/>
        </authorList>
    </citation>
    <scope>NUCLEOTIDE SEQUENCE [LARGE SCALE GENOMIC DNA]</scope>
    <source>
        <strain evidence="10 11">KCTC 12718</strain>
    </source>
</reference>
<comment type="similarity">
    <text evidence="2">Belongs to the UPF0702 family.</text>
</comment>
<organism evidence="10 11">
    <name type="scientific">Pseudalkalibacillus berkeleyi</name>
    <dbReference type="NCBI Taxonomy" id="1069813"/>
    <lineage>
        <taxon>Bacteria</taxon>
        <taxon>Bacillati</taxon>
        <taxon>Bacillota</taxon>
        <taxon>Bacilli</taxon>
        <taxon>Bacillales</taxon>
        <taxon>Fictibacillaceae</taxon>
        <taxon>Pseudalkalibacillus</taxon>
    </lineage>
</organism>
<evidence type="ECO:0000256" key="2">
    <source>
        <dbReference type="ARBA" id="ARBA00006448"/>
    </source>
</evidence>
<dbReference type="Proteomes" id="UP001649381">
    <property type="component" value="Unassembled WGS sequence"/>
</dbReference>
<feature type="domain" description="YetF C-terminal" evidence="8">
    <location>
        <begin position="81"/>
        <end position="216"/>
    </location>
</feature>
<feature type="transmembrane region" description="Helical" evidence="7">
    <location>
        <begin position="6"/>
        <end position="25"/>
    </location>
</feature>
<feature type="domain" description="YetF-like N-terminal transmembrane" evidence="9">
    <location>
        <begin position="4"/>
        <end position="78"/>
    </location>
</feature>
<evidence type="ECO:0000313" key="10">
    <source>
        <dbReference type="EMBL" id="MCF6139166.1"/>
    </source>
</evidence>
<dbReference type="Gene3D" id="3.30.240.20">
    <property type="entry name" value="bsu07140 like domains"/>
    <property type="match status" value="2"/>
</dbReference>
<keyword evidence="11" id="KW-1185">Reference proteome</keyword>
<feature type="transmembrane region" description="Helical" evidence="7">
    <location>
        <begin position="58"/>
        <end position="78"/>
    </location>
</feature>
<sequence>MDFYELTLRLVLSFMMLLIITRIMGRKELSQITFHNFVSAVAIGNIGASLAIDDRLDVLSGIYALIGWTVFTVALGYIDIKSKRAMKWFNGDALIVIKEGKIMEGALRKARLDLDSLNLMLRRKSVFSIKDVDYAIFETDGTLSVMKKDNKQSVTKEDLGFSKSSSVIPIGTEVISDGKINEHNLLKLNLSPLWLEQQLRKAGVKDPSDIFYAEVQKDGSLYIDLKNDEIN</sequence>
<dbReference type="PANTHER" id="PTHR34582">
    <property type="entry name" value="UPF0702 TRANSMEMBRANE PROTEIN YCAP"/>
    <property type="match status" value="1"/>
</dbReference>
<dbReference type="InterPro" id="IPR007353">
    <property type="entry name" value="DUF421"/>
</dbReference>
<evidence type="ECO:0000256" key="3">
    <source>
        <dbReference type="ARBA" id="ARBA00022475"/>
    </source>
</evidence>
<evidence type="ECO:0000256" key="1">
    <source>
        <dbReference type="ARBA" id="ARBA00004651"/>
    </source>
</evidence>
<protein>
    <submittedName>
        <fullName evidence="10">DUF421 domain-containing protein</fullName>
    </submittedName>
</protein>
<keyword evidence="5 7" id="KW-1133">Transmembrane helix</keyword>
<keyword evidence="6 7" id="KW-0472">Membrane</keyword>
<dbReference type="InterPro" id="IPR023090">
    <property type="entry name" value="UPF0702_alpha/beta_dom_sf"/>
</dbReference>
<dbReference type="Pfam" id="PF20730">
    <property type="entry name" value="YetF_N"/>
    <property type="match status" value="1"/>
</dbReference>
<keyword evidence="4 7" id="KW-0812">Transmembrane</keyword>
<evidence type="ECO:0000256" key="4">
    <source>
        <dbReference type="ARBA" id="ARBA00022692"/>
    </source>
</evidence>
<evidence type="ECO:0000313" key="11">
    <source>
        <dbReference type="Proteomes" id="UP001649381"/>
    </source>
</evidence>
<dbReference type="Pfam" id="PF04239">
    <property type="entry name" value="DUF421"/>
    <property type="match status" value="1"/>
</dbReference>
<comment type="caution">
    <text evidence="10">The sequence shown here is derived from an EMBL/GenBank/DDBJ whole genome shotgun (WGS) entry which is preliminary data.</text>
</comment>
<proteinExistence type="inferred from homology"/>
<keyword evidence="3" id="KW-1003">Cell membrane</keyword>
<accession>A0ABS9H516</accession>
<feature type="transmembrane region" description="Helical" evidence="7">
    <location>
        <begin position="32"/>
        <end position="52"/>
    </location>
</feature>
<evidence type="ECO:0000256" key="5">
    <source>
        <dbReference type="ARBA" id="ARBA00022989"/>
    </source>
</evidence>
<evidence type="ECO:0000256" key="7">
    <source>
        <dbReference type="SAM" id="Phobius"/>
    </source>
</evidence>
<dbReference type="InterPro" id="IPR048454">
    <property type="entry name" value="YetF_N"/>
</dbReference>